<feature type="domain" description="Malonyl-CoA:ACP transacylase (MAT)" evidence="6">
    <location>
        <begin position="14"/>
        <end position="303"/>
    </location>
</feature>
<dbReference type="InterPro" id="IPR024925">
    <property type="entry name" value="Malonyl_CoA-ACP_transAc"/>
</dbReference>
<dbReference type="GO" id="GO:0004314">
    <property type="term" value="F:[acyl-carrier-protein] S-malonyltransferase activity"/>
    <property type="evidence" value="ECO:0007669"/>
    <property type="project" value="UniProtKB-EC"/>
</dbReference>
<dbReference type="AlphaFoldDB" id="A0A917USP8"/>
<dbReference type="SUPFAM" id="SSF55048">
    <property type="entry name" value="Probable ACP-binding domain of malonyl-CoA ACP transacylase"/>
    <property type="match status" value="1"/>
</dbReference>
<dbReference type="Gene3D" id="3.30.70.250">
    <property type="entry name" value="Malonyl-CoA ACP transacylase, ACP-binding"/>
    <property type="match status" value="1"/>
</dbReference>
<dbReference type="InterPro" id="IPR014043">
    <property type="entry name" value="Acyl_transferase_dom"/>
</dbReference>
<evidence type="ECO:0000256" key="2">
    <source>
        <dbReference type="ARBA" id="ARBA00023315"/>
    </source>
</evidence>
<dbReference type="Proteomes" id="UP000635726">
    <property type="component" value="Unassembled WGS sequence"/>
</dbReference>
<dbReference type="NCBIfam" id="TIGR00128">
    <property type="entry name" value="fabD"/>
    <property type="match status" value="1"/>
</dbReference>
<comment type="caution">
    <text evidence="7">The sequence shown here is derived from an EMBL/GenBank/DDBJ whole genome shotgun (WGS) entry which is preliminary data.</text>
</comment>
<dbReference type="RefSeq" id="WP_268238837.1">
    <property type="nucleotide sequence ID" value="NZ_BMOE01000011.1"/>
</dbReference>
<feature type="active site" evidence="5">
    <location>
        <position position="203"/>
    </location>
</feature>
<dbReference type="InterPro" id="IPR016036">
    <property type="entry name" value="Malonyl_transacylase_ACP-bd"/>
</dbReference>
<protein>
    <recommendedName>
        <fullName evidence="4">Malonyl CoA-acyl carrier protein transacylase</fullName>
        <ecNumber evidence="4">2.3.1.39</ecNumber>
    </recommendedName>
</protein>
<evidence type="ECO:0000313" key="7">
    <source>
        <dbReference type="EMBL" id="GGJ83084.1"/>
    </source>
</evidence>
<dbReference type="InterPro" id="IPR004410">
    <property type="entry name" value="Malonyl_CoA-ACP_transAc_FabD"/>
</dbReference>
<reference evidence="7" key="2">
    <citation type="submission" date="2020-09" db="EMBL/GenBank/DDBJ databases">
        <authorList>
            <person name="Sun Q."/>
            <person name="Ohkuma M."/>
        </authorList>
    </citation>
    <scope>NUCLEOTIDE SEQUENCE</scope>
    <source>
        <strain evidence="7">JCM 14371</strain>
    </source>
</reference>
<evidence type="ECO:0000256" key="1">
    <source>
        <dbReference type="ARBA" id="ARBA00022679"/>
    </source>
</evidence>
<dbReference type="SMART" id="SM00827">
    <property type="entry name" value="PKS_AT"/>
    <property type="match status" value="1"/>
</dbReference>
<gene>
    <name evidence="7" type="ORF">GCM10008939_28720</name>
</gene>
<dbReference type="Pfam" id="PF00698">
    <property type="entry name" value="Acyl_transf_1"/>
    <property type="match status" value="1"/>
</dbReference>
<reference evidence="7" key="1">
    <citation type="journal article" date="2014" name="Int. J. Syst. Evol. Microbiol.">
        <title>Complete genome sequence of Corynebacterium casei LMG S-19264T (=DSM 44701T), isolated from a smear-ripened cheese.</title>
        <authorList>
            <consortium name="US DOE Joint Genome Institute (JGI-PGF)"/>
            <person name="Walter F."/>
            <person name="Albersmeier A."/>
            <person name="Kalinowski J."/>
            <person name="Ruckert C."/>
        </authorList>
    </citation>
    <scope>NUCLEOTIDE SEQUENCE</scope>
    <source>
        <strain evidence="7">JCM 14371</strain>
    </source>
</reference>
<evidence type="ECO:0000259" key="6">
    <source>
        <dbReference type="SMART" id="SM00827"/>
    </source>
</evidence>
<keyword evidence="2 4" id="KW-0012">Acyltransferase</keyword>
<comment type="catalytic activity">
    <reaction evidence="3 4">
        <text>holo-[ACP] + malonyl-CoA = malonyl-[ACP] + CoA</text>
        <dbReference type="Rhea" id="RHEA:41792"/>
        <dbReference type="Rhea" id="RHEA-COMP:9623"/>
        <dbReference type="Rhea" id="RHEA-COMP:9685"/>
        <dbReference type="ChEBI" id="CHEBI:57287"/>
        <dbReference type="ChEBI" id="CHEBI:57384"/>
        <dbReference type="ChEBI" id="CHEBI:64479"/>
        <dbReference type="ChEBI" id="CHEBI:78449"/>
        <dbReference type="EC" id="2.3.1.39"/>
    </reaction>
</comment>
<dbReference type="SUPFAM" id="SSF52151">
    <property type="entry name" value="FabD/lysophospholipase-like"/>
    <property type="match status" value="1"/>
</dbReference>
<dbReference type="InterPro" id="IPR050858">
    <property type="entry name" value="Mal-CoA-ACP_Trans/PKS_FabD"/>
</dbReference>
<comment type="similarity">
    <text evidence="4">Belongs to the fabD family.</text>
</comment>
<evidence type="ECO:0000313" key="8">
    <source>
        <dbReference type="Proteomes" id="UP000635726"/>
    </source>
</evidence>
<keyword evidence="1 4" id="KW-0808">Transferase</keyword>
<evidence type="ECO:0000256" key="4">
    <source>
        <dbReference type="PIRNR" id="PIRNR000446"/>
    </source>
</evidence>
<evidence type="ECO:0000256" key="3">
    <source>
        <dbReference type="ARBA" id="ARBA00048462"/>
    </source>
</evidence>
<dbReference type="GO" id="GO:0005829">
    <property type="term" value="C:cytosol"/>
    <property type="evidence" value="ECO:0007669"/>
    <property type="project" value="TreeGrafter"/>
</dbReference>
<proteinExistence type="inferred from homology"/>
<dbReference type="Gene3D" id="3.40.366.10">
    <property type="entry name" value="Malonyl-Coenzyme A Acyl Carrier Protein, domain 2"/>
    <property type="match status" value="1"/>
</dbReference>
<dbReference type="InterPro" id="IPR001227">
    <property type="entry name" value="Ac_transferase_dom_sf"/>
</dbReference>
<name>A0A917USP8_9DEIO</name>
<dbReference type="EC" id="2.3.1.39" evidence="4"/>
<dbReference type="EMBL" id="BMOE01000011">
    <property type="protein sequence ID" value="GGJ83084.1"/>
    <property type="molecule type" value="Genomic_DNA"/>
</dbReference>
<organism evidence="7 8">
    <name type="scientific">Deinococcus aquiradiocola</name>
    <dbReference type="NCBI Taxonomy" id="393059"/>
    <lineage>
        <taxon>Bacteria</taxon>
        <taxon>Thermotogati</taxon>
        <taxon>Deinococcota</taxon>
        <taxon>Deinococci</taxon>
        <taxon>Deinococcales</taxon>
        <taxon>Deinococcaceae</taxon>
        <taxon>Deinococcus</taxon>
    </lineage>
</organism>
<dbReference type="PANTHER" id="PTHR42681">
    <property type="entry name" value="MALONYL-COA-ACYL CARRIER PROTEIN TRANSACYLASE, MITOCHONDRIAL"/>
    <property type="match status" value="1"/>
</dbReference>
<dbReference type="PIRSF" id="PIRSF000446">
    <property type="entry name" value="Mct"/>
    <property type="match status" value="1"/>
</dbReference>
<feature type="active site" evidence="5">
    <location>
        <position position="98"/>
    </location>
</feature>
<sequence>MSAPVQARGVIAALFPGQGSHALGMGQAVAAHSPEARAVMDAAEAAVPGLTGLMRDGPLEDLTLTANQQPALVAASVAVYRAYLAAGGPVPAFAAGHSLGEFSAHVAAGSLTLGDALRLTRRRGELMQAAVPAGVGAMSAVMGDPDVLREVLAGVDGVAEIANLNAPTQTVISGEKAAVDAAGAALKARGLKAIPLKVSAPFHCSLMTPAREGLAGDLHATAYRTPAFPVVANVTAEPVTDATLIAPLLEAQITGSVRWVQTVQRLAALGADTFVEFGQGTVLTGLVKRILPDARTVNLHTPEDIAAFLA</sequence>
<dbReference type="GO" id="GO:0006633">
    <property type="term" value="P:fatty acid biosynthetic process"/>
    <property type="evidence" value="ECO:0007669"/>
    <property type="project" value="TreeGrafter"/>
</dbReference>
<evidence type="ECO:0000256" key="5">
    <source>
        <dbReference type="PIRSR" id="PIRSR000446-1"/>
    </source>
</evidence>
<keyword evidence="8" id="KW-1185">Reference proteome</keyword>
<accession>A0A917USP8</accession>
<dbReference type="InterPro" id="IPR016035">
    <property type="entry name" value="Acyl_Trfase/lysoPLipase"/>
</dbReference>
<dbReference type="PANTHER" id="PTHR42681:SF1">
    <property type="entry name" value="MALONYL-COA-ACYL CARRIER PROTEIN TRANSACYLASE, MITOCHONDRIAL"/>
    <property type="match status" value="1"/>
</dbReference>